<keyword evidence="2" id="KW-1185">Reference proteome</keyword>
<name>A0A4R6X6B4_9GAMM</name>
<gene>
    <name evidence="1" type="ORF">C8D85_1883</name>
</gene>
<dbReference type="EMBL" id="SNZA01000003">
    <property type="protein sequence ID" value="TDR13010.1"/>
    <property type="molecule type" value="Genomic_DNA"/>
</dbReference>
<evidence type="ECO:0000313" key="2">
    <source>
        <dbReference type="Proteomes" id="UP000295729"/>
    </source>
</evidence>
<reference evidence="1 2" key="1">
    <citation type="submission" date="2019-03" db="EMBL/GenBank/DDBJ databases">
        <title>Genomic Encyclopedia of Type Strains, Phase IV (KMG-IV): sequencing the most valuable type-strain genomes for metagenomic binning, comparative biology and taxonomic classification.</title>
        <authorList>
            <person name="Goeker M."/>
        </authorList>
    </citation>
    <scope>NUCLEOTIDE SEQUENCE [LARGE SCALE GENOMIC DNA]</scope>
    <source>
        <strain evidence="1 2">DSM 5604</strain>
    </source>
</reference>
<dbReference type="OrthoDB" id="6105048at2"/>
<accession>A0A4R6X6B4</accession>
<dbReference type="RefSeq" id="WP_133561995.1">
    <property type="nucleotide sequence ID" value="NZ_SNZA01000003.1"/>
</dbReference>
<organism evidence="1 2">
    <name type="scientific">Marinomonas communis</name>
    <dbReference type="NCBI Taxonomy" id="28254"/>
    <lineage>
        <taxon>Bacteria</taxon>
        <taxon>Pseudomonadati</taxon>
        <taxon>Pseudomonadota</taxon>
        <taxon>Gammaproteobacteria</taxon>
        <taxon>Oceanospirillales</taxon>
        <taxon>Oceanospirillaceae</taxon>
        <taxon>Marinomonas</taxon>
    </lineage>
</organism>
<dbReference type="Proteomes" id="UP000295729">
    <property type="component" value="Unassembled WGS sequence"/>
</dbReference>
<sequence length="226" mass="25464">MAVFCWRWMRFISTSILSLKSIKGVCCILLMVSLTACQSLSSQQSFKQTREQQQVQLAQLLDSLWQRAHVVPALEQGAPLVSSAKAGQAAIHQQNMRNIEIAKSALSELDLRVSERKQHPQTGDLALLNISEIRDHQQRRFQASPLSLYRAEQTKWAFIAQDGTKVLLDVVWNELGTLYIEGQEVLNLSSASSDIPRTVEVFYYAGKELAQASFTFSLQVEVPRLQ</sequence>
<comment type="caution">
    <text evidence="1">The sequence shown here is derived from an EMBL/GenBank/DDBJ whole genome shotgun (WGS) entry which is preliminary data.</text>
</comment>
<dbReference type="AlphaFoldDB" id="A0A4R6X6B4"/>
<evidence type="ECO:0000313" key="1">
    <source>
        <dbReference type="EMBL" id="TDR13010.1"/>
    </source>
</evidence>
<proteinExistence type="predicted"/>
<protein>
    <submittedName>
        <fullName evidence="1">Uncharacterized protein</fullName>
    </submittedName>
</protein>